<accession>A0ABX3I4R3</accession>
<keyword evidence="3" id="KW-1185">Reference proteome</keyword>
<dbReference type="EMBL" id="MRBL01000007">
    <property type="protein sequence ID" value="OMI28362.1"/>
    <property type="molecule type" value="Genomic_DNA"/>
</dbReference>
<evidence type="ECO:0000313" key="2">
    <source>
        <dbReference type="EMBL" id="OMI28362.1"/>
    </source>
</evidence>
<gene>
    <name evidence="2" type="ORF">BTA31_07360</name>
</gene>
<sequence>MNIFVIKHVFQYKNPQKRIFVYLIYKMFAFYNVLPFASDVKFLCFESRKIKKEPCRWHRLLSGCQKAGVVL</sequence>
<evidence type="ECO:0000313" key="3">
    <source>
        <dbReference type="Proteomes" id="UP000187046"/>
    </source>
</evidence>
<dbReference type="Proteomes" id="UP000187046">
    <property type="component" value="Unassembled WGS sequence"/>
</dbReference>
<organism evidence="2 3">
    <name type="scientific">Bacillus haynesii</name>
    <dbReference type="NCBI Taxonomy" id="1925021"/>
    <lineage>
        <taxon>Bacteria</taxon>
        <taxon>Bacillati</taxon>
        <taxon>Bacillota</taxon>
        <taxon>Bacilli</taxon>
        <taxon>Bacillales</taxon>
        <taxon>Bacillaceae</taxon>
        <taxon>Bacillus</taxon>
    </lineage>
</organism>
<keyword evidence="1" id="KW-0812">Transmembrane</keyword>
<evidence type="ECO:0000256" key="1">
    <source>
        <dbReference type="SAM" id="Phobius"/>
    </source>
</evidence>
<reference evidence="2 3" key="1">
    <citation type="submission" date="2016-12" db="EMBL/GenBank/DDBJ databases">
        <title>Bacillus phylogenomics.</title>
        <authorList>
            <person name="Dunlap C."/>
        </authorList>
    </citation>
    <scope>NUCLEOTIDE SEQUENCE [LARGE SCALE GENOMIC DNA]</scope>
    <source>
        <strain evidence="2 3">NRRL B-41327</strain>
    </source>
</reference>
<keyword evidence="1" id="KW-1133">Transmembrane helix</keyword>
<proteinExistence type="predicted"/>
<name>A0ABX3I4R3_9BACI</name>
<feature type="transmembrane region" description="Helical" evidence="1">
    <location>
        <begin position="20"/>
        <end position="38"/>
    </location>
</feature>
<keyword evidence="1" id="KW-0472">Membrane</keyword>
<comment type="caution">
    <text evidence="2">The sequence shown here is derived from an EMBL/GenBank/DDBJ whole genome shotgun (WGS) entry which is preliminary data.</text>
</comment>
<protein>
    <submittedName>
        <fullName evidence="2">Uncharacterized protein</fullName>
    </submittedName>
</protein>